<reference evidence="1 2" key="1">
    <citation type="submission" date="2018-10" db="EMBL/GenBank/DDBJ databases">
        <title>A high-quality apple genome assembly.</title>
        <authorList>
            <person name="Hu J."/>
        </authorList>
    </citation>
    <scope>NUCLEOTIDE SEQUENCE [LARGE SCALE GENOMIC DNA]</scope>
    <source>
        <strain evidence="2">cv. HFTH1</strain>
        <tissue evidence="1">Young leaf</tissue>
    </source>
</reference>
<name>A0A498J3F3_MALDO</name>
<dbReference type="AlphaFoldDB" id="A0A498J3F3"/>
<proteinExistence type="predicted"/>
<dbReference type="EMBL" id="RDQH01000335">
    <property type="protein sequence ID" value="RXH90118.1"/>
    <property type="molecule type" value="Genomic_DNA"/>
</dbReference>
<sequence length="164" mass="18806">MKCSEFEHEMPRRPPGASFSAWEKRKCDFMYGGCICPSFERNSDRERRERVGLLSVGSKDEGNIGELIYSLILAISNDLVNPIILLLEQFKECFSRYFLSLLAPRVLVLWNQLVGFRRSDSMVISVVMKRGDGEGRWRGRMVGSEMAGEGDEGQYWNNKNQVRA</sequence>
<organism evidence="1 2">
    <name type="scientific">Malus domestica</name>
    <name type="common">Apple</name>
    <name type="synonym">Pyrus malus</name>
    <dbReference type="NCBI Taxonomy" id="3750"/>
    <lineage>
        <taxon>Eukaryota</taxon>
        <taxon>Viridiplantae</taxon>
        <taxon>Streptophyta</taxon>
        <taxon>Embryophyta</taxon>
        <taxon>Tracheophyta</taxon>
        <taxon>Spermatophyta</taxon>
        <taxon>Magnoliopsida</taxon>
        <taxon>eudicotyledons</taxon>
        <taxon>Gunneridae</taxon>
        <taxon>Pentapetalae</taxon>
        <taxon>rosids</taxon>
        <taxon>fabids</taxon>
        <taxon>Rosales</taxon>
        <taxon>Rosaceae</taxon>
        <taxon>Amygdaloideae</taxon>
        <taxon>Maleae</taxon>
        <taxon>Malus</taxon>
    </lineage>
</organism>
<keyword evidence="2" id="KW-1185">Reference proteome</keyword>
<evidence type="ECO:0000313" key="1">
    <source>
        <dbReference type="EMBL" id="RXH90118.1"/>
    </source>
</evidence>
<comment type="caution">
    <text evidence="1">The sequence shown here is derived from an EMBL/GenBank/DDBJ whole genome shotgun (WGS) entry which is preliminary data.</text>
</comment>
<accession>A0A498J3F3</accession>
<protein>
    <submittedName>
        <fullName evidence="1">Uncharacterized protein</fullName>
    </submittedName>
</protein>
<dbReference type="Proteomes" id="UP000290289">
    <property type="component" value="Chromosome 9"/>
</dbReference>
<gene>
    <name evidence="1" type="ORF">DVH24_032475</name>
</gene>
<evidence type="ECO:0000313" key="2">
    <source>
        <dbReference type="Proteomes" id="UP000290289"/>
    </source>
</evidence>